<evidence type="ECO:0000256" key="4">
    <source>
        <dbReference type="ARBA" id="ARBA00022475"/>
    </source>
</evidence>
<dbReference type="AlphaFoldDB" id="A0A017H468"/>
<evidence type="ECO:0000256" key="6">
    <source>
        <dbReference type="ARBA" id="ARBA00022927"/>
    </source>
</evidence>
<dbReference type="Pfam" id="PF02699">
    <property type="entry name" value="YajC"/>
    <property type="match status" value="1"/>
</dbReference>
<dbReference type="PANTHER" id="PTHR33909:SF1">
    <property type="entry name" value="SEC TRANSLOCON ACCESSORY COMPLEX SUBUNIT YAJC"/>
    <property type="match status" value="1"/>
</dbReference>
<protein>
    <submittedName>
        <fullName evidence="10">Preprotein translocase subunit YajC</fullName>
    </submittedName>
</protein>
<dbReference type="PANTHER" id="PTHR33909">
    <property type="entry name" value="SEC TRANSLOCON ACCESSORY COMPLEX SUBUNIT YAJC"/>
    <property type="match status" value="1"/>
</dbReference>
<evidence type="ECO:0000256" key="9">
    <source>
        <dbReference type="ARBA" id="ARBA00023136"/>
    </source>
</evidence>
<dbReference type="Proteomes" id="UP000031184">
    <property type="component" value="Unassembled WGS sequence"/>
</dbReference>
<dbReference type="GO" id="GO:0005886">
    <property type="term" value="C:plasma membrane"/>
    <property type="evidence" value="ECO:0007669"/>
    <property type="project" value="UniProtKB-SubCell"/>
</dbReference>
<dbReference type="PRINTS" id="PR01853">
    <property type="entry name" value="YAJCTRNLCASE"/>
</dbReference>
<keyword evidence="9" id="KW-0472">Membrane</keyword>
<keyword evidence="3" id="KW-0813">Transport</keyword>
<sequence length="86" mass="9728">MEKYGNLILIVLVWGAIFYFLVMRPNKKRQKEQKQLFDSLHEGVEVVTAGGIKGTILYVGEDFVDVKVDKGVKLTVRKTSISTIVK</sequence>
<evidence type="ECO:0000256" key="1">
    <source>
        <dbReference type="ARBA" id="ARBA00004162"/>
    </source>
</evidence>
<keyword evidence="6" id="KW-0653">Protein transport</keyword>
<keyword evidence="8" id="KW-0811">Translocation</keyword>
<keyword evidence="5" id="KW-0812">Transmembrane</keyword>
<keyword evidence="7" id="KW-1133">Transmembrane helix</keyword>
<dbReference type="InterPro" id="IPR003849">
    <property type="entry name" value="Preprotein_translocase_YajC"/>
</dbReference>
<dbReference type="OrthoDB" id="9811406at2"/>
<comment type="subcellular location">
    <subcellularLocation>
        <location evidence="1">Cell membrane</location>
        <topology evidence="1">Single-pass membrane protein</topology>
    </subcellularLocation>
</comment>
<organism evidence="10 11">
    <name type="scientific">Fusobacterium necrophorum subsp. funduliforme B35</name>
    <dbReference type="NCBI Taxonomy" id="1226633"/>
    <lineage>
        <taxon>Bacteria</taxon>
        <taxon>Fusobacteriati</taxon>
        <taxon>Fusobacteriota</taxon>
        <taxon>Fusobacteriia</taxon>
        <taxon>Fusobacteriales</taxon>
        <taxon>Fusobacteriaceae</taxon>
        <taxon>Fusobacterium</taxon>
    </lineage>
</organism>
<evidence type="ECO:0000313" key="11">
    <source>
        <dbReference type="Proteomes" id="UP000031184"/>
    </source>
</evidence>
<name>A0A017H468_9FUSO</name>
<keyword evidence="4" id="KW-1003">Cell membrane</keyword>
<comment type="caution">
    <text evidence="10">The sequence shown here is derived from an EMBL/GenBank/DDBJ whole genome shotgun (WGS) entry which is preliminary data.</text>
</comment>
<dbReference type="NCBIfam" id="TIGR00739">
    <property type="entry name" value="yajC"/>
    <property type="match status" value="1"/>
</dbReference>
<accession>A0A017H468</accession>
<evidence type="ECO:0000256" key="7">
    <source>
        <dbReference type="ARBA" id="ARBA00022989"/>
    </source>
</evidence>
<evidence type="ECO:0000256" key="3">
    <source>
        <dbReference type="ARBA" id="ARBA00022448"/>
    </source>
</evidence>
<evidence type="ECO:0000313" key="10">
    <source>
        <dbReference type="EMBL" id="KID50074.1"/>
    </source>
</evidence>
<evidence type="ECO:0000256" key="2">
    <source>
        <dbReference type="ARBA" id="ARBA00006742"/>
    </source>
</evidence>
<dbReference type="SMART" id="SM01323">
    <property type="entry name" value="YajC"/>
    <property type="match status" value="1"/>
</dbReference>
<gene>
    <name evidence="10" type="ORF">C095_01330</name>
</gene>
<dbReference type="RefSeq" id="WP_005956089.1">
    <property type="nucleotide sequence ID" value="NZ_AOJP01000008.1"/>
</dbReference>
<dbReference type="GO" id="GO:0015031">
    <property type="term" value="P:protein transport"/>
    <property type="evidence" value="ECO:0007669"/>
    <property type="project" value="UniProtKB-KW"/>
</dbReference>
<dbReference type="PATRIC" id="fig|1226633.4.peg.263"/>
<evidence type="ECO:0000256" key="8">
    <source>
        <dbReference type="ARBA" id="ARBA00023010"/>
    </source>
</evidence>
<reference evidence="10 11" key="1">
    <citation type="submission" date="2013-08" db="EMBL/GenBank/DDBJ databases">
        <title>An opportunistic ruminal bacterium that causes liver abscesses in cattle.</title>
        <authorList>
            <person name="Benahmed F.H."/>
            <person name="Rasmussen M."/>
            <person name="Harbottle H."/>
            <person name="Soppet D."/>
            <person name="Nagaraja T.G."/>
            <person name="Davidson M."/>
        </authorList>
    </citation>
    <scope>NUCLEOTIDE SEQUENCE [LARGE SCALE GENOMIC DNA]</scope>
    <source>
        <strain evidence="10 11">B35</strain>
    </source>
</reference>
<dbReference type="EMBL" id="AUZI01000008">
    <property type="protein sequence ID" value="KID50074.1"/>
    <property type="molecule type" value="Genomic_DNA"/>
</dbReference>
<comment type="similarity">
    <text evidence="2">Belongs to the YajC family.</text>
</comment>
<dbReference type="GeneID" id="75076697"/>
<evidence type="ECO:0000256" key="5">
    <source>
        <dbReference type="ARBA" id="ARBA00022692"/>
    </source>
</evidence>
<proteinExistence type="inferred from homology"/>